<comment type="similarity">
    <text evidence="2 6">Belongs to the diphthine synthase family.</text>
</comment>
<evidence type="ECO:0000256" key="5">
    <source>
        <dbReference type="ARBA" id="ARBA00022691"/>
    </source>
</evidence>
<accession>A0A343TFA2</accession>
<feature type="binding site" evidence="6 7">
    <location>
        <position position="206"/>
    </location>
    <ligand>
        <name>S-adenosyl-L-methionine</name>
        <dbReference type="ChEBI" id="CHEBI:59789"/>
    </ligand>
</feature>
<dbReference type="KEGG" id="hdf:AArcSl_0117"/>
<dbReference type="GO" id="GO:0032259">
    <property type="term" value="P:methylation"/>
    <property type="evidence" value="ECO:0007669"/>
    <property type="project" value="UniProtKB-KW"/>
</dbReference>
<keyword evidence="10" id="KW-1185">Reference proteome</keyword>
<dbReference type="InterPro" id="IPR000878">
    <property type="entry name" value="4pyrrol_Mease"/>
</dbReference>
<feature type="binding site" evidence="6 7">
    <location>
        <position position="47"/>
    </location>
    <ligand>
        <name>S-adenosyl-L-methionine</name>
        <dbReference type="ChEBI" id="CHEBI:59789"/>
    </ligand>
</feature>
<comment type="subunit">
    <text evidence="6">Homodimer.</text>
</comment>
<keyword evidence="5 6" id="KW-0949">S-adenosyl-L-methionine</keyword>
<feature type="binding site" evidence="6 7">
    <location>
        <position position="274"/>
    </location>
    <ligand>
        <name>S-adenosyl-L-methionine</name>
        <dbReference type="ChEBI" id="CHEBI:59789"/>
    </ligand>
</feature>
<gene>
    <name evidence="9" type="primary">dph5</name>
    <name evidence="6" type="synonym">dphB</name>
    <name evidence="9" type="ORF">AArcSl_0117</name>
</gene>
<sequence>MFLHYITVAWYLSSDRSRECPPSTGMPGAYLPSLPSAGMLTFIGLGLYDERSVTVEGQEALRSADRAFAEFYTSRLIGTDIETLEAYHGTEIEVRDREGVERDPEPILEAAAGGNVAFLTAGDTMISTTHVDLRLRAHERGIDTRVIHGVTAESAAAGLTGLQNYRFGKAVTLPFPYAHGGEGVPDSVLDSVEANRDRGLHTLVYLDIKVGTGPRGPDPDHEEYMTADVAADLLASAWRDELGVVVARAGSPDPVVAADRLSALADRSFGDPLHLLVVPGDLHHVEADALAGLAGAPAELLGE</sequence>
<proteinExistence type="inferred from homology"/>
<feature type="binding site" evidence="6 7">
    <location>
        <position position="126"/>
    </location>
    <ligand>
        <name>S-adenosyl-L-methionine</name>
        <dbReference type="ChEBI" id="CHEBI:59789"/>
    </ligand>
</feature>
<dbReference type="InterPro" id="IPR004551">
    <property type="entry name" value="Dphthn_synthase"/>
</dbReference>
<comment type="pathway">
    <text evidence="1 6">Protein modification; peptidyl-diphthamide biosynthesis.</text>
</comment>
<comment type="catalytic activity">
    <reaction evidence="6">
        <text>2-[(3S)-amino-3-carboxypropyl]-L-histidyl-[translation elongation factor 2] + 3 S-adenosyl-L-methionine = diphthine-[translation elongation factor 2] + 3 S-adenosyl-L-homocysteine + 3 H(+)</text>
        <dbReference type="Rhea" id="RHEA:36415"/>
        <dbReference type="Rhea" id="RHEA-COMP:9749"/>
        <dbReference type="Rhea" id="RHEA-COMP:10172"/>
        <dbReference type="ChEBI" id="CHEBI:15378"/>
        <dbReference type="ChEBI" id="CHEBI:57856"/>
        <dbReference type="ChEBI" id="CHEBI:59789"/>
        <dbReference type="ChEBI" id="CHEBI:73995"/>
        <dbReference type="ChEBI" id="CHEBI:82696"/>
        <dbReference type="EC" id="2.1.1.98"/>
    </reaction>
</comment>
<dbReference type="Proteomes" id="UP000263012">
    <property type="component" value="Chromosome"/>
</dbReference>
<dbReference type="NCBIfam" id="TIGR00522">
    <property type="entry name" value="dph5"/>
    <property type="match status" value="1"/>
</dbReference>
<keyword evidence="3 6" id="KW-0489">Methyltransferase</keyword>
<evidence type="ECO:0000256" key="7">
    <source>
        <dbReference type="PIRSR" id="PIRSR036432-1"/>
    </source>
</evidence>
<protein>
    <recommendedName>
        <fullName evidence="6">Diphthine synthase</fullName>
        <ecNumber evidence="6">2.1.1.98</ecNumber>
    </recommendedName>
    <alternativeName>
        <fullName evidence="6">Diphthamide biosynthesis methyltransferase</fullName>
    </alternativeName>
</protein>
<evidence type="ECO:0000259" key="8">
    <source>
        <dbReference type="Pfam" id="PF00590"/>
    </source>
</evidence>
<dbReference type="GO" id="GO:0017183">
    <property type="term" value="P:protein histidyl modification to diphthamide"/>
    <property type="evidence" value="ECO:0007669"/>
    <property type="project" value="UniProtKB-UniRule"/>
</dbReference>
<dbReference type="InterPro" id="IPR014777">
    <property type="entry name" value="4pyrrole_Mease_sub1"/>
</dbReference>
<dbReference type="CDD" id="cd11647">
    <property type="entry name" value="DHP5_DphB"/>
    <property type="match status" value="1"/>
</dbReference>
<dbReference type="InterPro" id="IPR035996">
    <property type="entry name" value="4pyrrol_Methylase_sf"/>
</dbReference>
<dbReference type="Gene3D" id="3.40.1010.10">
    <property type="entry name" value="Cobalt-precorrin-4 Transmethylase, Domain 1"/>
    <property type="match status" value="1"/>
</dbReference>
<dbReference type="HAMAP" id="MF_01084">
    <property type="entry name" value="Diphthine_synth"/>
    <property type="match status" value="1"/>
</dbReference>
<reference evidence="10" key="1">
    <citation type="submission" date="2017-11" db="EMBL/GenBank/DDBJ databases">
        <title>Phenotypic and genomic properties of facultatively anaerobic sulfur-reducing natronoarchaea from hypersaline soda lakes.</title>
        <authorList>
            <person name="Sorokin D.Y."/>
            <person name="Kublanov I.V."/>
            <person name="Roman P."/>
            <person name="Sinninghe Damste J.S."/>
            <person name="Golyshin P.N."/>
            <person name="Rojo D."/>
            <person name="Ciordia S."/>
            <person name="Mena M.D.C."/>
            <person name="Ferrer M."/>
            <person name="Messina E."/>
            <person name="Smedile F."/>
            <person name="La Spada G."/>
            <person name="La Cono V."/>
            <person name="Yakimov M.M."/>
        </authorList>
    </citation>
    <scope>NUCLEOTIDE SEQUENCE [LARGE SCALE GENOMIC DNA]</scope>
    <source>
        <strain evidence="10">AArc-Sl</strain>
    </source>
</reference>
<dbReference type="InterPro" id="IPR014776">
    <property type="entry name" value="4pyrrole_Mease_sub2"/>
</dbReference>
<dbReference type="SUPFAM" id="SSF53790">
    <property type="entry name" value="Tetrapyrrole methylase"/>
    <property type="match status" value="1"/>
</dbReference>
<dbReference type="Gene3D" id="3.30.950.10">
    <property type="entry name" value="Methyltransferase, Cobalt-precorrin-4 Transmethylase, Domain 2"/>
    <property type="match status" value="1"/>
</dbReference>
<dbReference type="PIRSF" id="PIRSF036432">
    <property type="entry name" value="Diphthine_synth"/>
    <property type="match status" value="1"/>
</dbReference>
<evidence type="ECO:0000256" key="1">
    <source>
        <dbReference type="ARBA" id="ARBA00005156"/>
    </source>
</evidence>
<keyword evidence="4 6" id="KW-0808">Transferase</keyword>
<dbReference type="Pfam" id="PF00590">
    <property type="entry name" value="TP_methylase"/>
    <property type="match status" value="1"/>
</dbReference>
<dbReference type="PANTHER" id="PTHR10882:SF0">
    <property type="entry name" value="DIPHTHINE METHYL ESTER SYNTHASE"/>
    <property type="match status" value="1"/>
</dbReference>
<evidence type="ECO:0000313" key="10">
    <source>
        <dbReference type="Proteomes" id="UP000263012"/>
    </source>
</evidence>
<dbReference type="EMBL" id="CP025066">
    <property type="protein sequence ID" value="AUX07774.1"/>
    <property type="molecule type" value="Genomic_DNA"/>
</dbReference>
<dbReference type="UniPathway" id="UPA00559"/>
<evidence type="ECO:0000256" key="3">
    <source>
        <dbReference type="ARBA" id="ARBA00022603"/>
    </source>
</evidence>
<evidence type="ECO:0000313" key="9">
    <source>
        <dbReference type="EMBL" id="AUX07774.1"/>
    </source>
</evidence>
<dbReference type="AlphaFoldDB" id="A0A343TFA2"/>
<comment type="function">
    <text evidence="6">S-adenosyl-L-methionine-dependent methyltransferase that catalyzes the trimethylation of the amino group of the modified target histidine residue in translation elongation factor 2 (EF-2), to form an intermediate called diphthine. The three successive methylation reactions represent the second step of diphthamide biosynthesis.</text>
</comment>
<feature type="binding site" evidence="6 7">
    <location>
        <position position="123"/>
    </location>
    <ligand>
        <name>S-adenosyl-L-methionine</name>
        <dbReference type="ChEBI" id="CHEBI:59789"/>
    </ligand>
</feature>
<feature type="domain" description="Tetrapyrrole methylase" evidence="8">
    <location>
        <begin position="39"/>
        <end position="264"/>
    </location>
</feature>
<dbReference type="EC" id="2.1.1.98" evidence="6"/>
<feature type="binding site" evidence="6 7">
    <location>
        <begin position="151"/>
        <end position="152"/>
    </location>
    <ligand>
        <name>S-adenosyl-L-methionine</name>
        <dbReference type="ChEBI" id="CHEBI:59789"/>
    </ligand>
</feature>
<dbReference type="GO" id="GO:0004164">
    <property type="term" value="F:diphthine synthase activity"/>
    <property type="evidence" value="ECO:0007669"/>
    <property type="project" value="UniProtKB-UniRule"/>
</dbReference>
<evidence type="ECO:0000256" key="2">
    <source>
        <dbReference type="ARBA" id="ARBA00006729"/>
    </source>
</evidence>
<name>A0A343TFA2_9EURY</name>
<organism evidence="9 10">
    <name type="scientific">Halalkaliarchaeum desulfuricum</name>
    <dbReference type="NCBI Taxonomy" id="2055893"/>
    <lineage>
        <taxon>Archaea</taxon>
        <taxon>Methanobacteriati</taxon>
        <taxon>Methanobacteriota</taxon>
        <taxon>Stenosarchaea group</taxon>
        <taxon>Halobacteria</taxon>
        <taxon>Halobacteriales</taxon>
        <taxon>Haloferacaceae</taxon>
        <taxon>Halalkaliarchaeum</taxon>
    </lineage>
</organism>
<evidence type="ECO:0000256" key="4">
    <source>
        <dbReference type="ARBA" id="ARBA00022679"/>
    </source>
</evidence>
<feature type="binding site" evidence="6 7">
    <location>
        <position position="249"/>
    </location>
    <ligand>
        <name>S-adenosyl-L-methionine</name>
        <dbReference type="ChEBI" id="CHEBI:59789"/>
    </ligand>
</feature>
<evidence type="ECO:0000256" key="6">
    <source>
        <dbReference type="HAMAP-Rule" id="MF_01084"/>
    </source>
</evidence>
<dbReference type="PANTHER" id="PTHR10882">
    <property type="entry name" value="DIPHTHINE SYNTHASE"/>
    <property type="match status" value="1"/>
</dbReference>